<dbReference type="InterPro" id="IPR017932">
    <property type="entry name" value="GATase_2_dom"/>
</dbReference>
<dbReference type="CDD" id="cd06223">
    <property type="entry name" value="PRTases_typeI"/>
    <property type="match status" value="1"/>
</dbReference>
<evidence type="ECO:0000256" key="6">
    <source>
        <dbReference type="ARBA" id="ARBA00022962"/>
    </source>
</evidence>
<dbReference type="InterPro" id="IPR005854">
    <property type="entry name" value="PurF"/>
</dbReference>
<feature type="binding site" evidence="7 10">
    <location>
        <position position="366"/>
    </location>
    <ligand>
        <name>Mg(2+)</name>
        <dbReference type="ChEBI" id="CHEBI:18420"/>
    </ligand>
</feature>
<dbReference type="PANTHER" id="PTHR11907">
    <property type="entry name" value="AMIDOPHOSPHORIBOSYLTRANSFERASE"/>
    <property type="match status" value="1"/>
</dbReference>
<dbReference type="CDD" id="cd00715">
    <property type="entry name" value="GPATase_N"/>
    <property type="match status" value="1"/>
</dbReference>
<dbReference type="NCBIfam" id="TIGR01134">
    <property type="entry name" value="purF"/>
    <property type="match status" value="1"/>
</dbReference>
<keyword evidence="4 7" id="KW-0808">Transferase</keyword>
<dbReference type="GO" id="GO:0000287">
    <property type="term" value="F:magnesium ion binding"/>
    <property type="evidence" value="ECO:0007669"/>
    <property type="project" value="UniProtKB-UniRule"/>
</dbReference>
<name>A0A538SDF3_UNCEI</name>
<comment type="cofactor">
    <cofactor evidence="7 11">
        <name>[4Fe-4S] cluster</name>
        <dbReference type="ChEBI" id="CHEBI:49883"/>
    </cofactor>
    <text evidence="7 11">Binds 1 [4Fe-4S] cluster per subunit.</text>
</comment>
<feature type="binding site" evidence="7 11">
    <location>
        <position position="456"/>
    </location>
    <ligand>
        <name>[4Fe-4S] cluster</name>
        <dbReference type="ChEBI" id="CHEBI:49883"/>
    </ligand>
</feature>
<evidence type="ECO:0000313" key="13">
    <source>
        <dbReference type="EMBL" id="TMQ49400.1"/>
    </source>
</evidence>
<dbReference type="EMBL" id="VBOR01000057">
    <property type="protein sequence ID" value="TMQ49400.1"/>
    <property type="molecule type" value="Genomic_DNA"/>
</dbReference>
<dbReference type="UniPathway" id="UPA00074">
    <property type="reaction ID" value="UER00124"/>
</dbReference>
<keyword evidence="7 11" id="KW-0408">Iron</keyword>
<sequence length="485" mass="53708">MNESRERTDARIERNGDRLREECGVFGIWGAENAARLTYAGLYALQHRGQESAGIVATDGIEFHHHKGVGLVPDVFSGNVLDTLPGSIAIGHNRYSTQGSSLLRNAQPLVVDFREGMLALGHNGNLVNALALRNELESQGSIFQTTSDTEVILHLIARSKSTEIERMIPEALARCQGAFTLVILADGKLIGVRDPRGFRPLCLGRRGEAHVLASETCALDMVGAEFVREIRPGELVMIDGSGVKSYSALTPKPSRACVFELIYFSRPDSEVFGESVDQIRRRLGRTLAKEHPAPADIVISVPDSSNSAALGYSEESRIPFELGLIRNHYVGRTFIAPQQMKRDFGVNLKFNPVRRILEGKRVVVVDDSIVRGTTSRSLVAMLRSAGAREIHMRVSSPPIGWSCYYGIDTPNRKELIASSHTVEEIRKYLHVDSLGYLSMEGLRSCVSRPDDHCYACFDGKYSEWYGEPLGKLAMERPQTRIEGRR</sequence>
<proteinExistence type="inferred from homology"/>
<comment type="similarity">
    <text evidence="2 7 8">In the C-terminal section; belongs to the purine/pyrimidine phosphoribosyltransferase family.</text>
</comment>
<dbReference type="SUPFAM" id="SSF53271">
    <property type="entry name" value="PRTase-like"/>
    <property type="match status" value="1"/>
</dbReference>
<dbReference type="InterPro" id="IPR035584">
    <property type="entry name" value="PurF_N"/>
</dbReference>
<reference evidence="13 14" key="1">
    <citation type="journal article" date="2019" name="Nat. Microbiol.">
        <title>Mediterranean grassland soil C-N compound turnover is dependent on rainfall and depth, and is mediated by genomically divergent microorganisms.</title>
        <authorList>
            <person name="Diamond S."/>
            <person name="Andeer P.F."/>
            <person name="Li Z."/>
            <person name="Crits-Christoph A."/>
            <person name="Burstein D."/>
            <person name="Anantharaman K."/>
            <person name="Lane K.R."/>
            <person name="Thomas B.C."/>
            <person name="Pan C."/>
            <person name="Northen T.R."/>
            <person name="Banfield J.F."/>
        </authorList>
    </citation>
    <scope>NUCLEOTIDE SEQUENCE [LARGE SCALE GENOMIC DNA]</scope>
    <source>
        <strain evidence="13">WS_1</strain>
    </source>
</reference>
<feature type="binding site" evidence="7 10">
    <location>
        <position position="367"/>
    </location>
    <ligand>
        <name>Mg(2+)</name>
        <dbReference type="ChEBI" id="CHEBI:18420"/>
    </ligand>
</feature>
<dbReference type="GO" id="GO:0004044">
    <property type="term" value="F:amidophosphoribosyltransferase activity"/>
    <property type="evidence" value="ECO:0007669"/>
    <property type="project" value="UniProtKB-UniRule"/>
</dbReference>
<dbReference type="InterPro" id="IPR029057">
    <property type="entry name" value="PRTase-like"/>
</dbReference>
<dbReference type="Gene3D" id="3.60.20.10">
    <property type="entry name" value="Glutamine Phosphoribosylpyrophosphate, subunit 1, domain 1"/>
    <property type="match status" value="1"/>
</dbReference>
<feature type="binding site" evidence="7 11">
    <location>
        <position position="257"/>
    </location>
    <ligand>
        <name>[4Fe-4S] cluster</name>
        <dbReference type="ChEBI" id="CHEBI:49883"/>
    </ligand>
</feature>
<accession>A0A538SDF3</accession>
<dbReference type="SUPFAM" id="SSF56235">
    <property type="entry name" value="N-terminal nucleophile aminohydrolases (Ntn hydrolases)"/>
    <property type="match status" value="1"/>
</dbReference>
<keyword evidence="7" id="KW-0004">4Fe-4S</keyword>
<dbReference type="GO" id="GO:0009113">
    <property type="term" value="P:purine nucleobase biosynthetic process"/>
    <property type="evidence" value="ECO:0007669"/>
    <property type="project" value="UniProtKB-UniRule"/>
</dbReference>
<dbReference type="HAMAP" id="MF_01931">
    <property type="entry name" value="PurF"/>
    <property type="match status" value="1"/>
</dbReference>
<dbReference type="GO" id="GO:0051539">
    <property type="term" value="F:4 iron, 4 sulfur cluster binding"/>
    <property type="evidence" value="ECO:0007669"/>
    <property type="project" value="UniProtKB-KW"/>
</dbReference>
<organism evidence="13 14">
    <name type="scientific">Eiseniibacteriota bacterium</name>
    <dbReference type="NCBI Taxonomy" id="2212470"/>
    <lineage>
        <taxon>Bacteria</taxon>
        <taxon>Candidatus Eiseniibacteriota</taxon>
    </lineage>
</organism>
<comment type="function">
    <text evidence="7">Catalyzes the formation of phosphoribosylamine from phosphoribosylpyrophosphate (PRPP) and glutamine.</text>
</comment>
<evidence type="ECO:0000259" key="12">
    <source>
        <dbReference type="PROSITE" id="PS51278"/>
    </source>
</evidence>
<feature type="binding site" evidence="7 11">
    <location>
        <position position="453"/>
    </location>
    <ligand>
        <name>[4Fe-4S] cluster</name>
        <dbReference type="ChEBI" id="CHEBI:49883"/>
    </ligand>
</feature>
<feature type="binding site" evidence="7 10">
    <location>
        <position position="304"/>
    </location>
    <ligand>
        <name>Mg(2+)</name>
        <dbReference type="ChEBI" id="CHEBI:18420"/>
    </ligand>
</feature>
<comment type="cofactor">
    <cofactor evidence="7 10">
        <name>Mg(2+)</name>
        <dbReference type="ChEBI" id="CHEBI:18420"/>
    </cofactor>
    <text evidence="7 10">Binds 1 Mg(2+) ion per subunit.</text>
</comment>
<comment type="caution">
    <text evidence="13">The sequence shown here is derived from an EMBL/GenBank/DDBJ whole genome shotgun (WGS) entry which is preliminary data.</text>
</comment>
<keyword evidence="7 11" id="KW-0411">Iron-sulfur</keyword>
<evidence type="ECO:0000256" key="7">
    <source>
        <dbReference type="HAMAP-Rule" id="MF_01931"/>
    </source>
</evidence>
<dbReference type="AlphaFoldDB" id="A0A538SDF3"/>
<evidence type="ECO:0000256" key="4">
    <source>
        <dbReference type="ARBA" id="ARBA00022679"/>
    </source>
</evidence>
<gene>
    <name evidence="7" type="primary">purF</name>
    <name evidence="13" type="ORF">E6K71_04865</name>
</gene>
<keyword evidence="3 7" id="KW-0328">Glycosyltransferase</keyword>
<dbReference type="GO" id="GO:0006189">
    <property type="term" value="P:'de novo' IMP biosynthetic process"/>
    <property type="evidence" value="ECO:0007669"/>
    <property type="project" value="UniProtKB-UniRule"/>
</dbReference>
<dbReference type="Proteomes" id="UP000316292">
    <property type="component" value="Unassembled WGS sequence"/>
</dbReference>
<dbReference type="PROSITE" id="PS51278">
    <property type="entry name" value="GATASE_TYPE_2"/>
    <property type="match status" value="1"/>
</dbReference>
<keyword evidence="7 10" id="KW-0479">Metal-binding</keyword>
<protein>
    <recommendedName>
        <fullName evidence="7">Amidophosphoribosyltransferase</fullName>
        <shortName evidence="7">ATase</shortName>
        <ecNumber evidence="7">2.4.2.14</ecNumber>
    </recommendedName>
    <alternativeName>
        <fullName evidence="7">Glutamine phosphoribosylpyrophosphate amidotransferase</fullName>
        <shortName evidence="7">GPATase</shortName>
    </alternativeName>
</protein>
<evidence type="ECO:0000256" key="8">
    <source>
        <dbReference type="PIRNR" id="PIRNR000485"/>
    </source>
</evidence>
<feature type="binding site" evidence="7 11">
    <location>
        <position position="403"/>
    </location>
    <ligand>
        <name>[4Fe-4S] cluster</name>
        <dbReference type="ChEBI" id="CHEBI:49883"/>
    </ligand>
</feature>
<evidence type="ECO:0000256" key="1">
    <source>
        <dbReference type="ARBA" id="ARBA00005209"/>
    </source>
</evidence>
<evidence type="ECO:0000256" key="5">
    <source>
        <dbReference type="ARBA" id="ARBA00022755"/>
    </source>
</evidence>
<dbReference type="InterPro" id="IPR000836">
    <property type="entry name" value="PRTase_dom"/>
</dbReference>
<evidence type="ECO:0000256" key="10">
    <source>
        <dbReference type="PIRSR" id="PIRSR000485-2"/>
    </source>
</evidence>
<keyword evidence="7 10" id="KW-0460">Magnesium</keyword>
<keyword evidence="5 7" id="KW-0658">Purine biosynthesis</keyword>
<feature type="active site" description="Nucleophile" evidence="7 9">
    <location>
        <position position="23"/>
    </location>
</feature>
<dbReference type="Pfam" id="PF13537">
    <property type="entry name" value="GATase_7"/>
    <property type="match status" value="1"/>
</dbReference>
<evidence type="ECO:0000256" key="9">
    <source>
        <dbReference type="PIRSR" id="PIRSR000485-1"/>
    </source>
</evidence>
<dbReference type="PIRSF" id="PIRSF000485">
    <property type="entry name" value="Amd_phspho_trans"/>
    <property type="match status" value="1"/>
</dbReference>
<comment type="catalytic activity">
    <reaction evidence="7 8">
        <text>5-phospho-beta-D-ribosylamine + L-glutamate + diphosphate = 5-phospho-alpha-D-ribose 1-diphosphate + L-glutamine + H2O</text>
        <dbReference type="Rhea" id="RHEA:14905"/>
        <dbReference type="ChEBI" id="CHEBI:15377"/>
        <dbReference type="ChEBI" id="CHEBI:29985"/>
        <dbReference type="ChEBI" id="CHEBI:33019"/>
        <dbReference type="ChEBI" id="CHEBI:58017"/>
        <dbReference type="ChEBI" id="CHEBI:58359"/>
        <dbReference type="ChEBI" id="CHEBI:58681"/>
        <dbReference type="EC" id="2.4.2.14"/>
    </reaction>
</comment>
<evidence type="ECO:0000256" key="3">
    <source>
        <dbReference type="ARBA" id="ARBA00022676"/>
    </source>
</evidence>
<dbReference type="Gene3D" id="3.40.50.2020">
    <property type="match status" value="1"/>
</dbReference>
<evidence type="ECO:0000256" key="11">
    <source>
        <dbReference type="PIRSR" id="PIRSR000485-3"/>
    </source>
</evidence>
<evidence type="ECO:0000313" key="14">
    <source>
        <dbReference type="Proteomes" id="UP000316292"/>
    </source>
</evidence>
<evidence type="ECO:0000256" key="2">
    <source>
        <dbReference type="ARBA" id="ARBA00010138"/>
    </source>
</evidence>
<keyword evidence="6 7" id="KW-0315">Glutamine amidotransferase</keyword>
<dbReference type="InterPro" id="IPR029055">
    <property type="entry name" value="Ntn_hydrolases_N"/>
</dbReference>
<comment type="pathway">
    <text evidence="1 7 8">Purine metabolism; IMP biosynthesis via de novo pathway; N(1)-(5-phospho-D-ribosyl)glycinamide from 5-phospho-alpha-D-ribose 1-diphosphate: step 1/2.</text>
</comment>
<dbReference type="EC" id="2.4.2.14" evidence="7"/>
<feature type="domain" description="Glutamine amidotransferase type-2" evidence="12">
    <location>
        <begin position="23"/>
        <end position="241"/>
    </location>
</feature>